<dbReference type="AlphaFoldDB" id="A0A4Q5H8X3"/>
<name>A0A4Q5H8X3_9BACE</name>
<feature type="transmembrane region" description="Helical" evidence="1">
    <location>
        <begin position="215"/>
        <end position="240"/>
    </location>
</feature>
<feature type="transmembrane region" description="Helical" evidence="1">
    <location>
        <begin position="176"/>
        <end position="203"/>
    </location>
</feature>
<dbReference type="Pfam" id="PF14897">
    <property type="entry name" value="EpsG"/>
    <property type="match status" value="1"/>
</dbReference>
<feature type="transmembrane region" description="Helical" evidence="1">
    <location>
        <begin position="289"/>
        <end position="307"/>
    </location>
</feature>
<dbReference type="Proteomes" id="UP000291191">
    <property type="component" value="Unassembled WGS sequence"/>
</dbReference>
<protein>
    <submittedName>
        <fullName evidence="2">EpsG family protein</fullName>
    </submittedName>
</protein>
<feature type="transmembrane region" description="Helical" evidence="1">
    <location>
        <begin position="260"/>
        <end position="277"/>
    </location>
</feature>
<feature type="transmembrane region" description="Helical" evidence="1">
    <location>
        <begin position="100"/>
        <end position="120"/>
    </location>
</feature>
<feature type="transmembrane region" description="Helical" evidence="1">
    <location>
        <begin position="344"/>
        <end position="363"/>
    </location>
</feature>
<proteinExistence type="predicted"/>
<evidence type="ECO:0000313" key="2">
    <source>
        <dbReference type="EMBL" id="RYT78036.1"/>
    </source>
</evidence>
<evidence type="ECO:0000313" key="3">
    <source>
        <dbReference type="Proteomes" id="UP000291191"/>
    </source>
</evidence>
<dbReference type="EMBL" id="RCXO01000031">
    <property type="protein sequence ID" value="RYT78036.1"/>
    <property type="molecule type" value="Genomic_DNA"/>
</dbReference>
<keyword evidence="1" id="KW-1133">Transmembrane helix</keyword>
<feature type="transmembrane region" description="Helical" evidence="1">
    <location>
        <begin position="6"/>
        <end position="27"/>
    </location>
</feature>
<evidence type="ECO:0000256" key="1">
    <source>
        <dbReference type="SAM" id="Phobius"/>
    </source>
</evidence>
<keyword evidence="3" id="KW-1185">Reference proteome</keyword>
<feature type="transmembrane region" description="Helical" evidence="1">
    <location>
        <begin position="39"/>
        <end position="57"/>
    </location>
</feature>
<feature type="transmembrane region" description="Helical" evidence="1">
    <location>
        <begin position="313"/>
        <end position="332"/>
    </location>
</feature>
<organism evidence="2 3">
    <name type="scientific">Bacteroides intestinalis</name>
    <dbReference type="NCBI Taxonomy" id="329854"/>
    <lineage>
        <taxon>Bacteria</taxon>
        <taxon>Pseudomonadati</taxon>
        <taxon>Bacteroidota</taxon>
        <taxon>Bacteroidia</taxon>
        <taxon>Bacteroidales</taxon>
        <taxon>Bacteroidaceae</taxon>
        <taxon>Bacteroides</taxon>
    </lineage>
</organism>
<dbReference type="RefSeq" id="WP_130070222.1">
    <property type="nucleotide sequence ID" value="NZ_RCXO01000031.1"/>
</dbReference>
<dbReference type="InterPro" id="IPR049458">
    <property type="entry name" value="EpsG-like"/>
</dbReference>
<reference evidence="2 3" key="1">
    <citation type="journal article" date="2019" name="Science, e1252229">
        <title>Invertible promoters mediate bacterial phase variation, antibiotic resistance, and host adaptation in the gut.</title>
        <authorList>
            <person name="Jiang X."/>
            <person name="Hall A.B."/>
            <person name="Arthur T.D."/>
            <person name="Plichta D.R."/>
            <person name="Covington C.T."/>
            <person name="Poyet M."/>
            <person name="Crothers J."/>
            <person name="Moses P.L."/>
            <person name="Tolonen A.C."/>
            <person name="Vlamakis H."/>
            <person name="Alm E.J."/>
            <person name="Xavier R.J."/>
        </authorList>
    </citation>
    <scope>NUCLEOTIDE SEQUENCE [LARGE SCALE GENOMIC DNA]</scope>
    <source>
        <strain evidence="3">bf_0095</strain>
    </source>
</reference>
<gene>
    <name evidence="2" type="ORF">EAJ06_19500</name>
</gene>
<comment type="caution">
    <text evidence="2">The sequence shown here is derived from an EMBL/GenBank/DDBJ whole genome shotgun (WGS) entry which is preliminary data.</text>
</comment>
<sequence length="387" mass="45298">MSTQFIYISIVLVVFILTQVLSLSTSIRLKEDGIIKKEFSTTLFYLSFFVLCFFVCFTDSGADYINYYQGIENETTLTGVWNMEDGEPLFAFWSYLGMKIFNNAHVVIFSMKAVALLLIFRTFYILRLYIDIPLAIFAYVTLLYFDSMYLISIHLATAFEFYAFALLVLGYNKKSFFFYILAIGLHFSSVVSILTYMLCLILVNRGKVCLYKMRTLIVCMGGIILFSSSFFFIEYLVFAVPAFSRYAIYLFDADSNNGGIFQYFIYFPPIIALYYLFFKEKKKTLYKYYSLIFTGVGFSIAMIAYHLPILTRVYFHYSIVFILFLPYAINRIKISSVIVPQKKILLSFSKMFLVIYFAFRLFLTLQTKLDPMHTSELLYYRFFIPFS</sequence>
<accession>A0A4Q5H8X3</accession>
<keyword evidence="1" id="KW-0812">Transmembrane</keyword>
<feature type="transmembrane region" description="Helical" evidence="1">
    <location>
        <begin position="132"/>
        <end position="156"/>
    </location>
</feature>
<keyword evidence="1" id="KW-0472">Membrane</keyword>